<dbReference type="GO" id="GO:0005524">
    <property type="term" value="F:ATP binding"/>
    <property type="evidence" value="ECO:0007669"/>
    <property type="project" value="UniProtKB-KW"/>
</dbReference>
<dbReference type="InterPro" id="IPR036640">
    <property type="entry name" value="ABC1_TM_sf"/>
</dbReference>
<keyword evidence="2 5" id="KW-0812">Transmembrane</keyword>
<accession>A0AA48M082</accession>
<dbReference type="Pfam" id="PF00005">
    <property type="entry name" value="ABC_tran"/>
    <property type="match status" value="1"/>
</dbReference>
<dbReference type="SUPFAM" id="SSF52540">
    <property type="entry name" value="P-loop containing nucleoside triphosphate hydrolases"/>
    <property type="match status" value="1"/>
</dbReference>
<dbReference type="GO" id="GO:0140359">
    <property type="term" value="F:ABC-type transporter activity"/>
    <property type="evidence" value="ECO:0007669"/>
    <property type="project" value="InterPro"/>
</dbReference>
<sequence>MKLQTGYADSAAKFGAGHVGVTSLLATSIRLVGASGESGKLLWLVAGLVTVVAATAFAQIRLNAWNEPFYDAINRRDIQAFGFQLGVYAIIAGTLLVLNVGQTWLNLMMKLKLREILTRDLFQQWLAPRRAFLIANAGPIGVNPDQRIHEDARHFTELSTDLGVGLFQATLLLVSFIGVLWSLSSGVSFTFEGSSFVVPGYMVWSALLYAGLASLASWRVGKPLVDLNAERYARESDVRFALVRVNQNCDGVAVYRGEAQERDRLNVEFDRLLDVVRRLVGATTRLAWVTAGYGWFTIVAPVIVAAPAYFAGNLTFGGLLMAVGAFTQVQQSLRWFVDNANLIADWKATLLRVSEFRRALIDIDRIERDARRIEITETDSRIVLDDVNVLLPPGRSSLSARRVAISPGERVVIVGGPSSGKTSLFRALAGLWPWGTGHVELPAEDVMFMPKHPYLPGGSLRDILAYPYPPEKLSDADYFAALNVMGLPHLVSALDAAAPWEKELSDPEQQALAFARLLLHKPRWVVIDTAIDTLSPQTRRALFDALRRELPQTSVLAISGVENKYDFFDRLIGLSIDAAGAEGLSAASV</sequence>
<dbReference type="InterPro" id="IPR011527">
    <property type="entry name" value="ABC1_TM_dom"/>
</dbReference>
<evidence type="ECO:0000259" key="7">
    <source>
        <dbReference type="PROSITE" id="PS50929"/>
    </source>
</evidence>
<feature type="transmembrane region" description="Helical" evidence="5">
    <location>
        <begin position="201"/>
        <end position="221"/>
    </location>
</feature>
<dbReference type="PANTHER" id="PTHR11384:SF59">
    <property type="entry name" value="LYSOSOMAL COBALAMIN TRANSPORTER ABCD4"/>
    <property type="match status" value="1"/>
</dbReference>
<dbReference type="GO" id="GO:0005886">
    <property type="term" value="C:plasma membrane"/>
    <property type="evidence" value="ECO:0007669"/>
    <property type="project" value="TreeGrafter"/>
</dbReference>
<evidence type="ECO:0000256" key="2">
    <source>
        <dbReference type="ARBA" id="ARBA00022692"/>
    </source>
</evidence>
<dbReference type="SUPFAM" id="SSF90123">
    <property type="entry name" value="ABC transporter transmembrane region"/>
    <property type="match status" value="1"/>
</dbReference>
<feature type="transmembrane region" description="Helical" evidence="5">
    <location>
        <begin position="162"/>
        <end position="181"/>
    </location>
</feature>
<keyword evidence="1" id="KW-0813">Transport</keyword>
<dbReference type="GO" id="GO:0016887">
    <property type="term" value="F:ATP hydrolysis activity"/>
    <property type="evidence" value="ECO:0007669"/>
    <property type="project" value="InterPro"/>
</dbReference>
<dbReference type="PROSITE" id="PS50893">
    <property type="entry name" value="ABC_TRANSPORTER_2"/>
    <property type="match status" value="1"/>
</dbReference>
<protein>
    <submittedName>
        <fullName evidence="8">Vitamin B12 transport ATP-binding protein BacA</fullName>
    </submittedName>
</protein>
<feature type="transmembrane region" description="Helical" evidence="5">
    <location>
        <begin position="286"/>
        <end position="304"/>
    </location>
</feature>
<dbReference type="Pfam" id="PF06472">
    <property type="entry name" value="ABC_membrane_2"/>
    <property type="match status" value="1"/>
</dbReference>
<keyword evidence="3 5" id="KW-1133">Transmembrane helix</keyword>
<evidence type="ECO:0000313" key="8">
    <source>
        <dbReference type="EMBL" id="CAJ0873849.1"/>
    </source>
</evidence>
<dbReference type="Gene3D" id="3.40.50.300">
    <property type="entry name" value="P-loop containing nucleotide triphosphate hydrolases"/>
    <property type="match status" value="1"/>
</dbReference>
<dbReference type="Gene3D" id="1.20.1560.10">
    <property type="entry name" value="ABC transporter type 1, transmembrane domain"/>
    <property type="match status" value="1"/>
</dbReference>
<evidence type="ECO:0000256" key="3">
    <source>
        <dbReference type="ARBA" id="ARBA00022989"/>
    </source>
</evidence>
<dbReference type="InterPro" id="IPR003439">
    <property type="entry name" value="ABC_transporter-like_ATP-bd"/>
</dbReference>
<dbReference type="EMBL" id="OY288114">
    <property type="protein sequence ID" value="CAJ0873849.1"/>
    <property type="molecule type" value="Genomic_DNA"/>
</dbReference>
<evidence type="ECO:0000256" key="1">
    <source>
        <dbReference type="ARBA" id="ARBA00022448"/>
    </source>
</evidence>
<keyword evidence="4 5" id="KW-0472">Membrane</keyword>
<gene>
    <name evidence="8" type="primary">bacA</name>
    <name evidence="8" type="ORF">AMST5_02546</name>
</gene>
<keyword evidence="8" id="KW-0067">ATP-binding</keyword>
<organism evidence="8">
    <name type="scientific">freshwater sediment metagenome</name>
    <dbReference type="NCBI Taxonomy" id="556182"/>
    <lineage>
        <taxon>unclassified sequences</taxon>
        <taxon>metagenomes</taxon>
        <taxon>ecological metagenomes</taxon>
    </lineage>
</organism>
<reference evidence="8" key="1">
    <citation type="submission" date="2023-07" db="EMBL/GenBank/DDBJ databases">
        <authorList>
            <person name="Pelsma A.J. K."/>
        </authorList>
    </citation>
    <scope>NUCLEOTIDE SEQUENCE</scope>
</reference>
<feature type="domain" description="ABC transporter" evidence="6">
    <location>
        <begin position="382"/>
        <end position="589"/>
    </location>
</feature>
<evidence type="ECO:0000256" key="4">
    <source>
        <dbReference type="ARBA" id="ARBA00023136"/>
    </source>
</evidence>
<dbReference type="InterPro" id="IPR050835">
    <property type="entry name" value="ABC_transporter_sub-D"/>
</dbReference>
<evidence type="ECO:0000259" key="6">
    <source>
        <dbReference type="PROSITE" id="PS50893"/>
    </source>
</evidence>
<dbReference type="InterPro" id="IPR027417">
    <property type="entry name" value="P-loop_NTPase"/>
</dbReference>
<name>A0AA48M082_9ZZZZ</name>
<evidence type="ECO:0000256" key="5">
    <source>
        <dbReference type="SAM" id="Phobius"/>
    </source>
</evidence>
<feature type="transmembrane region" description="Helical" evidence="5">
    <location>
        <begin position="41"/>
        <end position="60"/>
    </location>
</feature>
<dbReference type="AlphaFoldDB" id="A0AA48M082"/>
<feature type="transmembrane region" description="Helical" evidence="5">
    <location>
        <begin position="80"/>
        <end position="105"/>
    </location>
</feature>
<dbReference type="PROSITE" id="PS50929">
    <property type="entry name" value="ABC_TM1F"/>
    <property type="match status" value="1"/>
</dbReference>
<feature type="domain" description="ABC transmembrane type-1" evidence="7">
    <location>
        <begin position="53"/>
        <end position="345"/>
    </location>
</feature>
<dbReference type="PANTHER" id="PTHR11384">
    <property type="entry name" value="ATP-BINDING CASSETTE, SUB-FAMILY D MEMBER"/>
    <property type="match status" value="1"/>
</dbReference>
<feature type="transmembrane region" description="Helical" evidence="5">
    <location>
        <begin position="12"/>
        <end position="29"/>
    </location>
</feature>
<keyword evidence="8" id="KW-0547">Nucleotide-binding</keyword>
<proteinExistence type="predicted"/>